<evidence type="ECO:0000313" key="3">
    <source>
        <dbReference type="Proteomes" id="UP000321150"/>
    </source>
</evidence>
<sequence>MKQVINITHQILIIMENIKFEISPYQDELQLLIDGEKAGYMSIKIDGRLLIVYYTKIIEEREGHGYAKMLLDELVRYSEEKDLLVDPECDFVRQQFENHPARYKDIWHA</sequence>
<name>A0A511Y8V1_9FLAO</name>
<accession>A0A511Y8V1</accession>
<gene>
    <name evidence="2" type="ORF">CLA01_16910</name>
</gene>
<feature type="domain" description="N-acetyltransferase" evidence="1">
    <location>
        <begin position="21"/>
        <end position="108"/>
    </location>
</feature>
<dbReference type="PROSITE" id="PS51729">
    <property type="entry name" value="GNAT_YJDJ"/>
    <property type="match status" value="1"/>
</dbReference>
<protein>
    <recommendedName>
        <fullName evidence="1">N-acetyltransferase domain-containing protein</fullName>
    </recommendedName>
</protein>
<organism evidence="2 3">
    <name type="scientific">Chryseobacterium lathyri</name>
    <dbReference type="NCBI Taxonomy" id="395933"/>
    <lineage>
        <taxon>Bacteria</taxon>
        <taxon>Pseudomonadati</taxon>
        <taxon>Bacteroidota</taxon>
        <taxon>Flavobacteriia</taxon>
        <taxon>Flavobacteriales</taxon>
        <taxon>Weeksellaceae</taxon>
        <taxon>Chryseobacterium group</taxon>
        <taxon>Chryseobacterium</taxon>
    </lineage>
</organism>
<reference evidence="2 3" key="1">
    <citation type="submission" date="2019-07" db="EMBL/GenBank/DDBJ databases">
        <title>Whole genome shotgun sequence of Chryseobacterium lathyri NBRC 105250.</title>
        <authorList>
            <person name="Hosoyama A."/>
            <person name="Uohara A."/>
            <person name="Ohji S."/>
            <person name="Ichikawa N."/>
        </authorList>
    </citation>
    <scope>NUCLEOTIDE SEQUENCE [LARGE SCALE GENOMIC DNA]</scope>
    <source>
        <strain evidence="2 3">NBRC 105250</strain>
    </source>
</reference>
<evidence type="ECO:0000313" key="2">
    <source>
        <dbReference type="EMBL" id="GEN71619.1"/>
    </source>
</evidence>
<dbReference type="InterPro" id="IPR016181">
    <property type="entry name" value="Acyl_CoA_acyltransferase"/>
</dbReference>
<dbReference type="Proteomes" id="UP000321150">
    <property type="component" value="Unassembled WGS sequence"/>
</dbReference>
<evidence type="ECO:0000259" key="1">
    <source>
        <dbReference type="PROSITE" id="PS51729"/>
    </source>
</evidence>
<comment type="caution">
    <text evidence="2">The sequence shown here is derived from an EMBL/GenBank/DDBJ whole genome shotgun (WGS) entry which is preliminary data.</text>
</comment>
<dbReference type="SUPFAM" id="SSF55729">
    <property type="entry name" value="Acyl-CoA N-acyltransferases (Nat)"/>
    <property type="match status" value="1"/>
</dbReference>
<dbReference type="EMBL" id="BJYI01000005">
    <property type="protein sequence ID" value="GEN71619.1"/>
    <property type="molecule type" value="Genomic_DNA"/>
</dbReference>
<dbReference type="Pfam" id="PF14542">
    <property type="entry name" value="Acetyltransf_CG"/>
    <property type="match status" value="1"/>
</dbReference>
<dbReference type="AlphaFoldDB" id="A0A511Y8V1"/>
<dbReference type="Gene3D" id="3.40.630.30">
    <property type="match status" value="1"/>
</dbReference>
<proteinExistence type="predicted"/>
<dbReference type="InterPro" id="IPR031165">
    <property type="entry name" value="GNAT_YJDJ"/>
</dbReference>